<gene>
    <name evidence="1" type="primary">FGENESH: predicted gene_3.388</name>
    <name evidence="1" type="ORF">BN2166_0019370</name>
</gene>
<name>A0A0K3CFU6_RHOTO</name>
<keyword evidence="2" id="KW-1185">Reference proteome</keyword>
<proteinExistence type="predicted"/>
<organism evidence="1 2">
    <name type="scientific">Rhodotorula toruloides</name>
    <name type="common">Yeast</name>
    <name type="synonym">Rhodosporidium toruloides</name>
    <dbReference type="NCBI Taxonomy" id="5286"/>
    <lineage>
        <taxon>Eukaryota</taxon>
        <taxon>Fungi</taxon>
        <taxon>Dikarya</taxon>
        <taxon>Basidiomycota</taxon>
        <taxon>Pucciniomycotina</taxon>
        <taxon>Microbotryomycetes</taxon>
        <taxon>Sporidiobolales</taxon>
        <taxon>Sporidiobolaceae</taxon>
        <taxon>Rhodotorula</taxon>
    </lineage>
</organism>
<protein>
    <submittedName>
        <fullName evidence="1">BY PROTMAP: gi|342320103|gb|EGU12046.1| Cell wall surface anchor family protein [Rhodotorula glutinis ATCC 204091]</fullName>
    </submittedName>
</protein>
<evidence type="ECO:0000313" key="2">
    <source>
        <dbReference type="Proteomes" id="UP000199069"/>
    </source>
</evidence>
<reference evidence="1 2" key="1">
    <citation type="submission" date="2015-07" db="EMBL/GenBank/DDBJ databases">
        <authorList>
            <person name="Cajimat M.N.B."/>
            <person name="Milazzo M.L."/>
            <person name="Fulhorst C.F."/>
        </authorList>
    </citation>
    <scope>NUCLEOTIDE SEQUENCE [LARGE SCALE GENOMIC DNA]</scope>
    <source>
        <strain evidence="1">Single colony</strain>
    </source>
</reference>
<dbReference type="EMBL" id="CWKI01000003">
    <property type="protein sequence ID" value="CTR06076.1"/>
    <property type="molecule type" value="Genomic_DNA"/>
</dbReference>
<dbReference type="Proteomes" id="UP000199069">
    <property type="component" value="Unassembled WGS sequence"/>
</dbReference>
<accession>A0A0K3CFU6</accession>
<evidence type="ECO:0000313" key="1">
    <source>
        <dbReference type="EMBL" id="CTR06076.1"/>
    </source>
</evidence>
<dbReference type="OMA" id="VEAYYHE"/>
<sequence length="460" mass="52245">MPAPPSRPSHFDRLPTELLKHIVFMVAVQDKEFRRAGVRRSSTRPLTKTILYNDVDESEVEQVRAEPGTFSWWYGRGVHALSLLNKRLRELCLPLLLPIAKPAHFGSPFFIFGRVPQAILDGIQRIDLRDSSESDFVATAAALPKLKRVGTLELFADSRLPISTQYEYRQGASPAERPARALAKDAFKRASSQIRCLVLHESGYRNFDNTIISSFAQSDTLRRLEFREFGQTLTNFGDLIRDDPWADAEQFSSLRTFKAKTTTSSIFDFVQKTMPKLERLKVVFTDHYGSPPDEFAASWMLPSLKSLHIRGSSQITAALAHLHLPVLEIIKIAIVRAEGGTIDCTKLFTADTLLPQNVVMHFTVDTTLRVENADAVDAWCDKRDVHLVRFSSNLFHHYSGSTSRRQDDETLEDQAQAIDAVLLWTVHHKQRLLDFKDADGLQELAELVKPLREREFIEDM</sequence>
<dbReference type="AlphaFoldDB" id="A0A0K3CFU6"/>